<accession>A0A8S2KBE5</accession>
<organism evidence="3 4">
    <name type="scientific">Didymodactylos carnosus</name>
    <dbReference type="NCBI Taxonomy" id="1234261"/>
    <lineage>
        <taxon>Eukaryota</taxon>
        <taxon>Metazoa</taxon>
        <taxon>Spiralia</taxon>
        <taxon>Gnathifera</taxon>
        <taxon>Rotifera</taxon>
        <taxon>Eurotatoria</taxon>
        <taxon>Bdelloidea</taxon>
        <taxon>Philodinida</taxon>
        <taxon>Philodinidae</taxon>
        <taxon>Didymodactylos</taxon>
    </lineage>
</organism>
<dbReference type="AlphaFoldDB" id="A0A8S2KBE5"/>
<name>A0A8S2KBE5_9BILA</name>
<sequence length="110" mass="13037">FYVYCPNGTWAIHKDRFIKDKLRVFEVFDEHNLIFQLGQVTGMLHKKVADYYRELGNDDEADQQLYNAVRINRTIQLELTNRMMVNPVKFIFLTYDLMMANGVTVLPLLF</sequence>
<evidence type="ECO:0000313" key="4">
    <source>
        <dbReference type="Proteomes" id="UP000682733"/>
    </source>
</evidence>
<feature type="transmembrane region" description="Helical" evidence="1">
    <location>
        <begin position="90"/>
        <end position="109"/>
    </location>
</feature>
<reference evidence="3" key="1">
    <citation type="submission" date="2021-02" db="EMBL/GenBank/DDBJ databases">
        <authorList>
            <person name="Nowell W R."/>
        </authorList>
    </citation>
    <scope>NUCLEOTIDE SEQUENCE</scope>
</reference>
<feature type="non-terminal residue" evidence="3">
    <location>
        <position position="1"/>
    </location>
</feature>
<dbReference type="EMBL" id="CAJOBA010009073">
    <property type="protein sequence ID" value="CAF3843106.1"/>
    <property type="molecule type" value="Genomic_DNA"/>
</dbReference>
<dbReference type="Proteomes" id="UP000677228">
    <property type="component" value="Unassembled WGS sequence"/>
</dbReference>
<gene>
    <name evidence="2" type="ORF">OVA965_LOCUS18310</name>
    <name evidence="3" type="ORF">TMI583_LOCUS18322</name>
</gene>
<keyword evidence="1" id="KW-0812">Transmembrane</keyword>
<dbReference type="EMBL" id="CAJNOK010009056">
    <property type="protein sequence ID" value="CAF1079899.1"/>
    <property type="molecule type" value="Genomic_DNA"/>
</dbReference>
<evidence type="ECO:0000313" key="2">
    <source>
        <dbReference type="EMBL" id="CAF1079899.1"/>
    </source>
</evidence>
<proteinExistence type="predicted"/>
<protein>
    <submittedName>
        <fullName evidence="3">Uncharacterized protein</fullName>
    </submittedName>
</protein>
<keyword evidence="1" id="KW-0472">Membrane</keyword>
<evidence type="ECO:0000313" key="3">
    <source>
        <dbReference type="EMBL" id="CAF3843106.1"/>
    </source>
</evidence>
<evidence type="ECO:0000256" key="1">
    <source>
        <dbReference type="SAM" id="Phobius"/>
    </source>
</evidence>
<dbReference type="Proteomes" id="UP000682733">
    <property type="component" value="Unassembled WGS sequence"/>
</dbReference>
<keyword evidence="1" id="KW-1133">Transmembrane helix</keyword>
<comment type="caution">
    <text evidence="3">The sequence shown here is derived from an EMBL/GenBank/DDBJ whole genome shotgun (WGS) entry which is preliminary data.</text>
</comment>